<evidence type="ECO:0000256" key="1">
    <source>
        <dbReference type="SAM" id="MobiDB-lite"/>
    </source>
</evidence>
<accession>D4XWU0</accession>
<dbReference type="AlphaFoldDB" id="D4XWU0"/>
<reference evidence="3 4" key="1">
    <citation type="submission" date="2010-03" db="EMBL/GenBank/DDBJ databases">
        <authorList>
            <person name="Glass J.I."/>
            <person name="Benders G.A."/>
            <person name="Durkin A.S."/>
            <person name="Farmerie W.G."/>
            <person name="Hlavinka K."/>
            <person name="Hostetler J."/>
            <person name="Jackson J."/>
            <person name="May M.A."/>
            <person name="Miller R.H."/>
            <person name="Paralanov V."/>
            <person name="Radune D."/>
            <person name="Szczypinski B."/>
            <person name="Brown D.R."/>
        </authorList>
    </citation>
    <scope>NUCLEOTIDE SEQUENCE [LARGE SCALE GENOMIC DNA]</scope>
    <source>
        <strain evidence="3 4">A21JP2</strain>
    </source>
</reference>
<comment type="caution">
    <text evidence="3">The sequence shown here is derived from an EMBL/GenBank/DDBJ whole genome shotgun (WGS) entry which is preliminary data.</text>
</comment>
<feature type="compositionally biased region" description="Basic and acidic residues" evidence="1">
    <location>
        <begin position="67"/>
        <end position="87"/>
    </location>
</feature>
<evidence type="ECO:0008006" key="5">
    <source>
        <dbReference type="Google" id="ProtNLM"/>
    </source>
</evidence>
<feature type="signal peptide" evidence="2">
    <location>
        <begin position="1"/>
        <end position="23"/>
    </location>
</feature>
<keyword evidence="4" id="KW-1185">Reference proteome</keyword>
<keyword evidence="2" id="KW-0732">Signal</keyword>
<feature type="region of interest" description="Disordered" evidence="1">
    <location>
        <begin position="27"/>
        <end position="99"/>
    </location>
</feature>
<evidence type="ECO:0000256" key="2">
    <source>
        <dbReference type="SAM" id="SignalP"/>
    </source>
</evidence>
<name>D4XWU0_9BACT</name>
<proteinExistence type="predicted"/>
<feature type="chain" id="PRO_5003067884" description="Lipoprotein" evidence="2">
    <location>
        <begin position="24"/>
        <end position="401"/>
    </location>
</feature>
<dbReference type="PROSITE" id="PS51257">
    <property type="entry name" value="PROKAR_LIPOPROTEIN"/>
    <property type="match status" value="1"/>
</dbReference>
<dbReference type="Proteomes" id="UP000004757">
    <property type="component" value="Unassembled WGS sequence"/>
</dbReference>
<dbReference type="EMBL" id="ADNC01000027">
    <property type="protein sequence ID" value="EFF41163.1"/>
    <property type="molecule type" value="Genomic_DNA"/>
</dbReference>
<sequence>MKTNTKFKLLSLVVLGTTLPIVALSCQKKTTQPVEKDKNPKEPAGNNTTDSSNVTPPPTNTPGSTDSEPKKEVVEVKTDSNLTDKDFLPPANEVPETQTEGRALMKALLDDKENWVAAPNVLTNESVIWDAVKKLERNAFVEVKYTITNNGFKFVSDKNQDLTKEIKAAKDKPKAAGLVAYLSTDPKEATLFYDGENLYIFGKESAESKKYRVWTVSKTLTDSQKAKLLLEDFYNYAFNLDNVHHANNVNPVIYLSEIKRMWQEVLILADKKVYITNKNNNGYKEFINRTEENKFSNIDWEEIRKDAFLMVKGEKIPLWKYYPAFNNAFITKPEDRLLDYEESMKSFVRVGSYTAPSKDQKSETVGFEFALYKLVDGKPVKHFGVETFQADLVFEDPKATN</sequence>
<gene>
    <name evidence="3" type="ORF">MALL_0337</name>
</gene>
<protein>
    <recommendedName>
        <fullName evidence="5">Lipoprotein</fullName>
    </recommendedName>
</protein>
<evidence type="ECO:0000313" key="4">
    <source>
        <dbReference type="Proteomes" id="UP000004757"/>
    </source>
</evidence>
<evidence type="ECO:0000313" key="3">
    <source>
        <dbReference type="EMBL" id="EFF41163.1"/>
    </source>
</evidence>
<organism evidence="3 4">
    <name type="scientific">Mycoplasmopsis alligatoris A21JP2</name>
    <dbReference type="NCBI Taxonomy" id="747682"/>
    <lineage>
        <taxon>Bacteria</taxon>
        <taxon>Bacillati</taxon>
        <taxon>Mycoplasmatota</taxon>
        <taxon>Mycoplasmoidales</taxon>
        <taxon>Metamycoplasmataceae</taxon>
        <taxon>Mycoplasmopsis</taxon>
    </lineage>
</organism>
<dbReference type="RefSeq" id="WP_005683777.1">
    <property type="nucleotide sequence ID" value="NZ_ADNC01000027.1"/>
</dbReference>